<accession>A0A0G1YES7</accession>
<comment type="similarity">
    <text evidence="1">Belongs to the glycosyltransferase 2 family.</text>
</comment>
<evidence type="ECO:0000256" key="1">
    <source>
        <dbReference type="ARBA" id="ARBA00006739"/>
    </source>
</evidence>
<dbReference type="GO" id="GO:0004582">
    <property type="term" value="F:dolichyl-phosphate beta-D-mannosyltransferase activity"/>
    <property type="evidence" value="ECO:0007669"/>
    <property type="project" value="InterPro"/>
</dbReference>
<evidence type="ECO:0000313" key="6">
    <source>
        <dbReference type="Proteomes" id="UP000033870"/>
    </source>
</evidence>
<organism evidence="5 6">
    <name type="scientific">Candidatus Magasanikbacteria bacterium GW2011_GWA2_56_11</name>
    <dbReference type="NCBI Taxonomy" id="1619044"/>
    <lineage>
        <taxon>Bacteria</taxon>
        <taxon>Candidatus Magasanikiibacteriota</taxon>
    </lineage>
</organism>
<dbReference type="InterPro" id="IPR039528">
    <property type="entry name" value="DPM1-like"/>
</dbReference>
<feature type="domain" description="Glycosyltransferase 2-like" evidence="4">
    <location>
        <begin position="5"/>
        <end position="168"/>
    </location>
</feature>
<dbReference type="STRING" id="1619044.UY92_C0011G0005"/>
<protein>
    <submittedName>
        <fullName evidence="5">Glycosyl transferase, family 2</fullName>
    </submittedName>
</protein>
<dbReference type="AlphaFoldDB" id="A0A0G1YES7"/>
<dbReference type="CDD" id="cd06442">
    <property type="entry name" value="DPM1_like"/>
    <property type="match status" value="1"/>
</dbReference>
<evidence type="ECO:0000256" key="3">
    <source>
        <dbReference type="ARBA" id="ARBA00022679"/>
    </source>
</evidence>
<dbReference type="Proteomes" id="UP000033870">
    <property type="component" value="Unassembled WGS sequence"/>
</dbReference>
<sequence length="238" mass="26743">MKPIIVIPTYNERDNIATLVSQIFALRIPELEIVVVDDNSPDKTAEVVEGMRADYPVHLVKRLRKLGLGSAYIAGFKKALALGADYIFEMDADFSHDPADLPRLLSAAADHDLAIGSRKILGGKIVGWSLWRRLSSAGAMFFSRLLLGLRVRDVTAGFRCFRSQALKSIALDTVKSNGYAFQEELLYRAEQAGFSIIEVPVVFNDRRRGRSKLSKKDIWEFFTVMYKLKFSRRPPATS</sequence>
<gene>
    <name evidence="5" type="ORF">UY92_C0011G0005</name>
</gene>
<evidence type="ECO:0000259" key="4">
    <source>
        <dbReference type="Pfam" id="PF00535"/>
    </source>
</evidence>
<evidence type="ECO:0000313" key="5">
    <source>
        <dbReference type="EMBL" id="KKW41983.1"/>
    </source>
</evidence>
<dbReference type="PANTHER" id="PTHR43398">
    <property type="entry name" value="DOLICHOL-PHOSPHATE MANNOSYLTRANSFERASE SUBUNIT 1"/>
    <property type="match status" value="1"/>
</dbReference>
<dbReference type="SUPFAM" id="SSF53448">
    <property type="entry name" value="Nucleotide-diphospho-sugar transferases"/>
    <property type="match status" value="1"/>
</dbReference>
<dbReference type="GO" id="GO:0016020">
    <property type="term" value="C:membrane"/>
    <property type="evidence" value="ECO:0007669"/>
    <property type="project" value="GOC"/>
</dbReference>
<dbReference type="InterPro" id="IPR029044">
    <property type="entry name" value="Nucleotide-diphossugar_trans"/>
</dbReference>
<dbReference type="PANTHER" id="PTHR43398:SF1">
    <property type="entry name" value="DOLICHOL-PHOSPHATE MANNOSYLTRANSFERASE SUBUNIT 1"/>
    <property type="match status" value="1"/>
</dbReference>
<name>A0A0G1YES7_9BACT</name>
<dbReference type="EMBL" id="LCRX01000011">
    <property type="protein sequence ID" value="KKW41983.1"/>
    <property type="molecule type" value="Genomic_DNA"/>
</dbReference>
<reference evidence="5 6" key="1">
    <citation type="journal article" date="2015" name="Nature">
        <title>rRNA introns, odd ribosomes, and small enigmatic genomes across a large radiation of phyla.</title>
        <authorList>
            <person name="Brown C.T."/>
            <person name="Hug L.A."/>
            <person name="Thomas B.C."/>
            <person name="Sharon I."/>
            <person name="Castelle C.J."/>
            <person name="Singh A."/>
            <person name="Wilkins M.J."/>
            <person name="Williams K.H."/>
            <person name="Banfield J.F."/>
        </authorList>
    </citation>
    <scope>NUCLEOTIDE SEQUENCE [LARGE SCALE GENOMIC DNA]</scope>
</reference>
<dbReference type="Pfam" id="PF00535">
    <property type="entry name" value="Glycos_transf_2"/>
    <property type="match status" value="1"/>
</dbReference>
<evidence type="ECO:0000256" key="2">
    <source>
        <dbReference type="ARBA" id="ARBA00022676"/>
    </source>
</evidence>
<dbReference type="GO" id="GO:0009247">
    <property type="term" value="P:glycolipid biosynthetic process"/>
    <property type="evidence" value="ECO:0007669"/>
    <property type="project" value="TreeGrafter"/>
</dbReference>
<keyword evidence="2" id="KW-0328">Glycosyltransferase</keyword>
<dbReference type="InterPro" id="IPR001173">
    <property type="entry name" value="Glyco_trans_2-like"/>
</dbReference>
<dbReference type="FunFam" id="3.90.550.10:FF:000122">
    <property type="entry name" value="Dolichol-phosphate mannosyltransferase subunit 1"/>
    <property type="match status" value="1"/>
</dbReference>
<comment type="caution">
    <text evidence="5">The sequence shown here is derived from an EMBL/GenBank/DDBJ whole genome shotgun (WGS) entry which is preliminary data.</text>
</comment>
<keyword evidence="3 5" id="KW-0808">Transferase</keyword>
<proteinExistence type="inferred from homology"/>
<dbReference type="Gene3D" id="3.90.550.10">
    <property type="entry name" value="Spore Coat Polysaccharide Biosynthesis Protein SpsA, Chain A"/>
    <property type="match status" value="1"/>
</dbReference>